<gene>
    <name evidence="1" type="ORF">B4N89_13485</name>
</gene>
<evidence type="ECO:0000313" key="2">
    <source>
        <dbReference type="Proteomes" id="UP000190037"/>
    </source>
</evidence>
<evidence type="ECO:0000313" key="1">
    <source>
        <dbReference type="EMBL" id="OPC81813.1"/>
    </source>
</evidence>
<proteinExistence type="predicted"/>
<dbReference type="STRING" id="159449.B4N89_13485"/>
<keyword evidence="2" id="KW-1185">Reference proteome</keyword>
<dbReference type="OrthoDB" id="3387386at2"/>
<dbReference type="Proteomes" id="UP000190037">
    <property type="component" value="Unassembled WGS sequence"/>
</dbReference>
<comment type="caution">
    <text evidence="1">The sequence shown here is derived from an EMBL/GenBank/DDBJ whole genome shotgun (WGS) entry which is preliminary data.</text>
</comment>
<dbReference type="RefSeq" id="WP_078976086.1">
    <property type="nucleotide sequence ID" value="NZ_MWQN01000001.1"/>
</dbReference>
<dbReference type="EMBL" id="MWQN01000001">
    <property type="protein sequence ID" value="OPC81813.1"/>
    <property type="molecule type" value="Genomic_DNA"/>
</dbReference>
<evidence type="ECO:0008006" key="3">
    <source>
        <dbReference type="Google" id="ProtNLM"/>
    </source>
</evidence>
<organism evidence="1 2">
    <name type="scientific">Embleya scabrispora</name>
    <dbReference type="NCBI Taxonomy" id="159449"/>
    <lineage>
        <taxon>Bacteria</taxon>
        <taxon>Bacillati</taxon>
        <taxon>Actinomycetota</taxon>
        <taxon>Actinomycetes</taxon>
        <taxon>Kitasatosporales</taxon>
        <taxon>Streptomycetaceae</taxon>
        <taxon>Embleya</taxon>
    </lineage>
</organism>
<dbReference type="Gene3D" id="1.10.3230.30">
    <property type="entry name" value="Phage gp6-like head-tail connector protein"/>
    <property type="match status" value="1"/>
</dbReference>
<dbReference type="AlphaFoldDB" id="A0A1T3NY99"/>
<name>A0A1T3NY99_9ACTN</name>
<protein>
    <recommendedName>
        <fullName evidence="3">Phage gp6-like head-tail connector protein</fullName>
    </recommendedName>
</protein>
<dbReference type="CDD" id="cd08054">
    <property type="entry name" value="gp6"/>
    <property type="match status" value="1"/>
</dbReference>
<reference evidence="1 2" key="1">
    <citation type="submission" date="2017-03" db="EMBL/GenBank/DDBJ databases">
        <title>Draft genome sequence of Streptomyces scabrisporus NF3, endophyte isolated from Amphipterygium adstringens.</title>
        <authorList>
            <person name="Vazquez M."/>
            <person name="Ceapa C.D."/>
            <person name="Rodriguez Luna D."/>
            <person name="Sanchez Esquivel S."/>
        </authorList>
    </citation>
    <scope>NUCLEOTIDE SEQUENCE [LARGE SCALE GENOMIC DNA]</scope>
    <source>
        <strain evidence="1 2">NF3</strain>
    </source>
</reference>
<accession>A0A1T3NY99</accession>
<sequence>MANEYTNLVALKAQLRLDPDDTTADALLTQAIATASRFVERLTGRRFWLDPAPVQRIYRPTLRAMRDHDGEHLLVDDIGSLDGLVVELGGPGSWTTTTNYETTPDNALTDLEPITALSRRTGEWDAGYGLSRVRVTARWGWPAIPDDVVQATQIQALRLYRRKDSPEGVLGSADWGVMRLGRVDPDVAGLLEALRLPGFG</sequence>